<proteinExistence type="predicted"/>
<accession>A0A0D8WG59</accession>
<dbReference type="AlphaFoldDB" id="A0A0D8WG59"/>
<evidence type="ECO:0000313" key="9">
    <source>
        <dbReference type="Proteomes" id="UP000188855"/>
    </source>
</evidence>
<evidence type="ECO:0000313" key="7">
    <source>
        <dbReference type="EMBL" id="QRZ99120.1"/>
    </source>
</evidence>
<dbReference type="InterPro" id="IPR040629">
    <property type="entry name" value="Phage_spike"/>
</dbReference>
<evidence type="ECO:0000259" key="1">
    <source>
        <dbReference type="Pfam" id="PF04717"/>
    </source>
</evidence>
<evidence type="ECO:0000313" key="11">
    <source>
        <dbReference type="Proteomes" id="UP000253687"/>
    </source>
</evidence>
<reference evidence="7" key="5">
    <citation type="submission" date="2021-02" db="EMBL/GenBank/DDBJ databases">
        <title>Co-localization of colistin and carbapenem -resistance genes on a novel transferable IncHI2 plasmid in Escherichia coli from chicken-origin.</title>
        <authorList>
            <person name="Hoffmann M."/>
            <person name="Balkey M."/>
            <person name="Ronco T."/>
            <person name="Hendriksen R.S."/>
        </authorList>
    </citation>
    <scope>NUCLEOTIDE SEQUENCE</scope>
    <source>
        <strain evidence="7">CFSAN083829</strain>
    </source>
</reference>
<gene>
    <name evidence="5" type="ORF">BMT91_26040</name>
    <name evidence="6" type="ORF">C2M16_00930</name>
    <name evidence="4" type="ORF">D9D43_08315</name>
    <name evidence="8" type="ORF">DTL43_00715</name>
    <name evidence="3" type="ORF">F9461_01835</name>
    <name evidence="7" type="ORF">JNP96_09240</name>
</gene>
<dbReference type="Pfam" id="PF18715">
    <property type="entry name" value="Phage_spike"/>
    <property type="match status" value="1"/>
</dbReference>
<dbReference type="Gene3D" id="6.20.150.10">
    <property type="match status" value="1"/>
</dbReference>
<protein>
    <submittedName>
        <fullName evidence="5 8">Baseplate assembly protein</fullName>
    </submittedName>
</protein>
<name>A0A0D8WG59_ECOLX</name>
<dbReference type="InterPro" id="IPR013046">
    <property type="entry name" value="GpV/Gp45"/>
</dbReference>
<dbReference type="InterPro" id="IPR037026">
    <property type="entry name" value="Vgr_OB-fold_dom_sf"/>
</dbReference>
<dbReference type="Pfam" id="PF18946">
    <property type="entry name" value="Apex"/>
    <property type="match status" value="1"/>
</dbReference>
<evidence type="ECO:0000313" key="3">
    <source>
        <dbReference type="EMBL" id="EFH3671965.1"/>
    </source>
</evidence>
<evidence type="ECO:0000313" key="5">
    <source>
        <dbReference type="EMBL" id="OOK22377.1"/>
    </source>
</evidence>
<evidence type="ECO:0000313" key="8">
    <source>
        <dbReference type="EMBL" id="RDA44253.1"/>
    </source>
</evidence>
<feature type="domain" description="Gp5/Type VI secretion system Vgr protein OB-fold" evidence="1">
    <location>
        <begin position="14"/>
        <end position="81"/>
    </location>
</feature>
<dbReference type="Proteomes" id="UP000663166">
    <property type="component" value="Chromosome"/>
</dbReference>
<dbReference type="InterPro" id="IPR044033">
    <property type="entry name" value="GpV-like_apex"/>
</dbReference>
<evidence type="ECO:0000313" key="4">
    <source>
        <dbReference type="EMBL" id="MGE13595.1"/>
    </source>
</evidence>
<dbReference type="RefSeq" id="WP_000990789.1">
    <property type="nucleotide sequence ID" value="NZ_BFIP01000112.1"/>
</dbReference>
<dbReference type="Proteomes" id="UP000236598">
    <property type="component" value="Unassembled WGS sequence"/>
</dbReference>
<dbReference type="Gene3D" id="2.40.50.230">
    <property type="entry name" value="Gp5 N-terminal domain"/>
    <property type="match status" value="1"/>
</dbReference>
<evidence type="ECO:0000313" key="6">
    <source>
        <dbReference type="EMBL" id="PNY69657.1"/>
    </source>
</evidence>
<evidence type="ECO:0000313" key="12">
    <source>
        <dbReference type="Proteomes" id="UP000272336"/>
    </source>
</evidence>
<evidence type="ECO:0000313" key="13">
    <source>
        <dbReference type="Proteomes" id="UP000534496"/>
    </source>
</evidence>
<reference evidence="4 12" key="4">
    <citation type="submission" date="2018-10" db="EMBL/GenBank/DDBJ databases">
        <authorList>
            <consortium name="NARMS: The National Antimicrobial Resistance Monitoring System"/>
        </authorList>
    </citation>
    <scope>NUCLEOTIDE SEQUENCE [LARGE SCALE GENOMIC DNA]</scope>
    <source>
        <strain evidence="4 12">CVM N17EC0060</strain>
        <strain evidence="3 13">CVM N19EC0189</strain>
    </source>
</reference>
<evidence type="ECO:0000259" key="2">
    <source>
        <dbReference type="Pfam" id="PF18715"/>
    </source>
</evidence>
<dbReference type="Proteomes" id="UP000534496">
    <property type="component" value="Unassembled WGS sequence"/>
</dbReference>
<dbReference type="InterPro" id="IPR006531">
    <property type="entry name" value="Gp5/Vgr_OB"/>
</dbReference>
<feature type="domain" description="Phage spike trimer" evidence="2">
    <location>
        <begin position="118"/>
        <end position="170"/>
    </location>
</feature>
<dbReference type="EMBL" id="RNLZ01000011">
    <property type="protein sequence ID" value="MGE13595.1"/>
    <property type="molecule type" value="Genomic_DNA"/>
</dbReference>
<dbReference type="Proteomes" id="UP000272336">
    <property type="component" value="Unassembled WGS sequence"/>
</dbReference>
<sequence>MNAELMRLISNIIRTGVIFDVNPQTWEVRVRSGGLETGWLRWSTARAGAFSVWVPPATGEQVAFVCIGGNPETAIIIGSLWSDDIPAPGSTLKEIIMTAPDGAVFRYDADAGALEVKGIKTASIQADTRITLDTSEVVCTRKLITATLEVQNGGEMRGSISHSGGSLTSNGITVHTHTHGGVRTGPGTTGGPQ</sequence>
<organism evidence="8 11">
    <name type="scientific">Escherichia coli</name>
    <dbReference type="NCBI Taxonomy" id="562"/>
    <lineage>
        <taxon>Bacteria</taxon>
        <taxon>Pseudomonadati</taxon>
        <taxon>Pseudomonadota</taxon>
        <taxon>Gammaproteobacteria</taxon>
        <taxon>Enterobacterales</taxon>
        <taxon>Enterobacteriaceae</taxon>
        <taxon>Escherichia</taxon>
    </lineage>
</organism>
<reference evidence="6 10" key="2">
    <citation type="submission" date="2018-01" db="EMBL/GenBank/DDBJ databases">
        <title>Draft Genomic Sequencing Of Potential Extraintestinal Pathogenic Escherichia coli B8S18 Isolated From Retail Chicken Skin.</title>
        <authorList>
            <person name="Xu A."/>
            <person name="Tilman S."/>
            <person name="Wisser-Parker K."/>
            <person name="Sheen S."/>
            <person name="Sommers C."/>
        </authorList>
    </citation>
    <scope>NUCLEOTIDE SEQUENCE [LARGE SCALE GENOMIC DNA]</scope>
    <source>
        <strain evidence="6 10">B8S18Com</strain>
    </source>
</reference>
<reference evidence="5 9" key="1">
    <citation type="submission" date="2016-10" db="EMBL/GenBank/DDBJ databases">
        <title>Whole genome sequences of antibiotic resistant commensal Escherichia coli from healthy Australian adults.</title>
        <authorList>
            <person name="Moran R.A."/>
            <person name="Anantham S."/>
            <person name="Nigro S.J."/>
            <person name="Holt K.E."/>
            <person name="Hall R.M."/>
        </authorList>
    </citation>
    <scope>NUCLEOTIDE SEQUENCE [LARGE SCALE GENOMIC DNA]</scope>
    <source>
        <strain evidence="5 9">2.3-R4</strain>
    </source>
</reference>
<dbReference type="Proteomes" id="UP000188855">
    <property type="component" value="Unassembled WGS sequence"/>
</dbReference>
<dbReference type="EMBL" id="PPHQ01000001">
    <property type="protein sequence ID" value="PNY69657.1"/>
    <property type="molecule type" value="Genomic_DNA"/>
</dbReference>
<reference evidence="8 11" key="3">
    <citation type="submission" date="2018-07" db="EMBL/GenBank/DDBJ databases">
        <title>Whole Genome Sequence Analysis of Avian Pathogenic E. coli - An Australian Perspective.</title>
        <authorList>
            <person name="Cummins M.L."/>
            <person name="Reid C.J."/>
            <person name="Roy Chowdhury P."/>
            <person name="Bushell R."/>
            <person name="Esbert N."/>
            <person name="Tivendale K.A."/>
            <person name="Noormohammadi A.H."/>
            <person name="Islam S."/>
            <person name="Marenda M.S."/>
            <person name="Browning G.F."/>
            <person name="Markham P.F."/>
            <person name="Djordjevic S.P."/>
        </authorList>
    </citation>
    <scope>NUCLEOTIDE SEQUENCE [LARGE SCALE GENOMIC DNA]</scope>
    <source>
        <strain evidence="8 11">AVC211</strain>
    </source>
</reference>
<dbReference type="Pfam" id="PF04717">
    <property type="entry name" value="Phage_base_V"/>
    <property type="match status" value="1"/>
</dbReference>
<dbReference type="EMBL" id="CP070393">
    <property type="protein sequence ID" value="QRZ99120.1"/>
    <property type="molecule type" value="Genomic_DNA"/>
</dbReference>
<dbReference type="EMBL" id="MPAF01000123">
    <property type="protein sequence ID" value="OOK22377.1"/>
    <property type="molecule type" value="Genomic_DNA"/>
</dbReference>
<dbReference type="Proteomes" id="UP000253687">
    <property type="component" value="Unassembled WGS sequence"/>
</dbReference>
<dbReference type="NCBIfam" id="TIGR01644">
    <property type="entry name" value="phage_P2_V"/>
    <property type="match status" value="1"/>
</dbReference>
<dbReference type="EMBL" id="QOGZ01000001">
    <property type="protein sequence ID" value="RDA44253.1"/>
    <property type="molecule type" value="Genomic_DNA"/>
</dbReference>
<evidence type="ECO:0000313" key="10">
    <source>
        <dbReference type="Proteomes" id="UP000236598"/>
    </source>
</evidence>
<dbReference type="EMBL" id="AASVQO010000001">
    <property type="protein sequence ID" value="EFH3671965.1"/>
    <property type="molecule type" value="Genomic_DNA"/>
</dbReference>